<dbReference type="HOGENOM" id="CLU_066614_0_0_10"/>
<keyword evidence="3" id="KW-1185">Reference proteome</keyword>
<feature type="domain" description="FAD dependent oxidoreductase" evidence="1">
    <location>
        <begin position="7"/>
        <end position="333"/>
    </location>
</feature>
<gene>
    <name evidence="2" type="ordered locus">Halhy_5216</name>
</gene>
<dbReference type="Proteomes" id="UP000008461">
    <property type="component" value="Chromosome"/>
</dbReference>
<reference key="2">
    <citation type="submission" date="2011-04" db="EMBL/GenBank/DDBJ databases">
        <title>Complete sequence of chromosome of Haliscomenobacter hydrossis DSM 1100.</title>
        <authorList>
            <consortium name="US DOE Joint Genome Institute (JGI-PGF)"/>
            <person name="Lucas S."/>
            <person name="Han J."/>
            <person name="Lapidus A."/>
            <person name="Bruce D."/>
            <person name="Goodwin L."/>
            <person name="Pitluck S."/>
            <person name="Peters L."/>
            <person name="Kyrpides N."/>
            <person name="Mavromatis K."/>
            <person name="Ivanova N."/>
            <person name="Ovchinnikova G."/>
            <person name="Pagani I."/>
            <person name="Daligault H."/>
            <person name="Detter J.C."/>
            <person name="Han C."/>
            <person name="Land M."/>
            <person name="Hauser L."/>
            <person name="Markowitz V."/>
            <person name="Cheng J.-F."/>
            <person name="Hugenholtz P."/>
            <person name="Woyke T."/>
            <person name="Wu D."/>
            <person name="Verbarg S."/>
            <person name="Frueling A."/>
            <person name="Brambilla E."/>
            <person name="Klenk H.-P."/>
            <person name="Eisen J.A."/>
        </authorList>
    </citation>
    <scope>NUCLEOTIDE SEQUENCE</scope>
    <source>
        <strain>DSM 1100</strain>
    </source>
</reference>
<dbReference type="SUPFAM" id="SSF54373">
    <property type="entry name" value="FAD-linked reductases, C-terminal domain"/>
    <property type="match status" value="1"/>
</dbReference>
<dbReference type="SUPFAM" id="SSF51971">
    <property type="entry name" value="Nucleotide-binding domain"/>
    <property type="match status" value="1"/>
</dbReference>
<dbReference type="InterPro" id="IPR036188">
    <property type="entry name" value="FAD/NAD-bd_sf"/>
</dbReference>
<organism evidence="2 3">
    <name type="scientific">Haliscomenobacter hydrossis (strain ATCC 27775 / DSM 1100 / LMG 10767 / O)</name>
    <dbReference type="NCBI Taxonomy" id="760192"/>
    <lineage>
        <taxon>Bacteria</taxon>
        <taxon>Pseudomonadati</taxon>
        <taxon>Bacteroidota</taxon>
        <taxon>Saprospiria</taxon>
        <taxon>Saprospirales</taxon>
        <taxon>Haliscomenobacteraceae</taxon>
        <taxon>Haliscomenobacter</taxon>
    </lineage>
</organism>
<dbReference type="Gene3D" id="3.30.9.10">
    <property type="entry name" value="D-Amino Acid Oxidase, subunit A, domain 2"/>
    <property type="match status" value="1"/>
</dbReference>
<dbReference type="Pfam" id="PF01266">
    <property type="entry name" value="DAO"/>
    <property type="match status" value="1"/>
</dbReference>
<dbReference type="OrthoDB" id="214253at2"/>
<dbReference type="KEGG" id="hhy:Halhy_5216"/>
<accession>F4L5Y2</accession>
<dbReference type="Gene3D" id="3.50.50.60">
    <property type="entry name" value="FAD/NAD(P)-binding domain"/>
    <property type="match status" value="1"/>
</dbReference>
<dbReference type="GO" id="GO:0005737">
    <property type="term" value="C:cytoplasm"/>
    <property type="evidence" value="ECO:0007669"/>
    <property type="project" value="TreeGrafter"/>
</dbReference>
<dbReference type="AlphaFoldDB" id="F4L5Y2"/>
<proteinExistence type="predicted"/>
<evidence type="ECO:0000259" key="1">
    <source>
        <dbReference type="Pfam" id="PF01266"/>
    </source>
</evidence>
<evidence type="ECO:0000313" key="3">
    <source>
        <dbReference type="Proteomes" id="UP000008461"/>
    </source>
</evidence>
<reference evidence="2 3" key="1">
    <citation type="journal article" date="2011" name="Stand. Genomic Sci.">
        <title>Complete genome sequence of Haliscomenobacter hydrossis type strain (O).</title>
        <authorList>
            <consortium name="US DOE Joint Genome Institute (JGI-PGF)"/>
            <person name="Daligault H."/>
            <person name="Lapidus A."/>
            <person name="Zeytun A."/>
            <person name="Nolan M."/>
            <person name="Lucas S."/>
            <person name="Del Rio T.G."/>
            <person name="Tice H."/>
            <person name="Cheng J.F."/>
            <person name="Tapia R."/>
            <person name="Han C."/>
            <person name="Goodwin L."/>
            <person name="Pitluck S."/>
            <person name="Liolios K."/>
            <person name="Pagani I."/>
            <person name="Ivanova N."/>
            <person name="Huntemann M."/>
            <person name="Mavromatis K."/>
            <person name="Mikhailova N."/>
            <person name="Pati A."/>
            <person name="Chen A."/>
            <person name="Palaniappan K."/>
            <person name="Land M."/>
            <person name="Hauser L."/>
            <person name="Brambilla E.M."/>
            <person name="Rohde M."/>
            <person name="Verbarg S."/>
            <person name="Goker M."/>
            <person name="Bristow J."/>
            <person name="Eisen J.A."/>
            <person name="Markowitz V."/>
            <person name="Hugenholtz P."/>
            <person name="Kyrpides N.C."/>
            <person name="Klenk H.P."/>
            <person name="Woyke T."/>
        </authorList>
    </citation>
    <scope>NUCLEOTIDE SEQUENCE [LARGE SCALE GENOMIC DNA]</scope>
    <source>
        <strain evidence="3">ATCC 27775 / DSM 1100 / LMG 10767 / O</strain>
    </source>
</reference>
<dbReference type="PANTHER" id="PTHR13847">
    <property type="entry name" value="SARCOSINE DEHYDROGENASE-RELATED"/>
    <property type="match status" value="1"/>
</dbReference>
<evidence type="ECO:0000313" key="2">
    <source>
        <dbReference type="EMBL" id="AEE53042.1"/>
    </source>
</evidence>
<dbReference type="EMBL" id="CP002691">
    <property type="protein sequence ID" value="AEE53042.1"/>
    <property type="molecule type" value="Genomic_DNA"/>
</dbReference>
<name>F4L5Y2_HALH1</name>
<dbReference type="InterPro" id="IPR006076">
    <property type="entry name" value="FAD-dep_OxRdtase"/>
</dbReference>
<sequence>MYSMKVDFLIVGQGLAGSLLAHFLETQGASIFVIDPDGSGSASRRAAGLINPVTGRYFVKSWRVDELIPFARETYRTLEQQLGGSFFHERCILRALGSAKEENDWLARAGDPGYLAYMGDHTKSEHFQTLLYPTLAYGQTLQSAQLNVAIFLDFFQKQLIRKNELSKNNFNYNDLKINRAAVVYQDIEARGVIFCEGFGAIHNPFFNYLPFRGDKGEALIVKIPGADFEQIVKQNNTFIAPLGNDLYWVGATYEWHFENDTPTEKARLELLERLDTVLKMPYEVIEHWAAIRPTVKDRRPFLGQHPQFQQLWIFNGLGTKGASLAPFWAHHLSNVILEDAILDPEVDITRFNHTKQ</sequence>
<dbReference type="eggNOG" id="COG0665">
    <property type="taxonomic scope" value="Bacteria"/>
</dbReference>
<protein>
    <submittedName>
        <fullName evidence="2">FAD dependent oxidoreductase</fullName>
    </submittedName>
</protein>
<dbReference type="STRING" id="760192.Halhy_5216"/>